<dbReference type="Gene3D" id="3.40.190.170">
    <property type="entry name" value="Bacterial extracellular solute-binding protein, family 7"/>
    <property type="match status" value="1"/>
</dbReference>
<feature type="non-terminal residue" evidence="1">
    <location>
        <position position="1"/>
    </location>
</feature>
<evidence type="ECO:0000313" key="1">
    <source>
        <dbReference type="EMBL" id="GAI49592.1"/>
    </source>
</evidence>
<accession>X1NZX6</accession>
<reference evidence="1" key="1">
    <citation type="journal article" date="2014" name="Front. Microbiol.">
        <title>High frequency of phylogenetically diverse reductive dehalogenase-homologous genes in deep subseafloor sedimentary metagenomes.</title>
        <authorList>
            <person name="Kawai M."/>
            <person name="Futagami T."/>
            <person name="Toyoda A."/>
            <person name="Takaki Y."/>
            <person name="Nishi S."/>
            <person name="Hori S."/>
            <person name="Arai W."/>
            <person name="Tsubouchi T."/>
            <person name="Morono Y."/>
            <person name="Uchiyama I."/>
            <person name="Ito T."/>
            <person name="Fujiyama A."/>
            <person name="Inagaki F."/>
            <person name="Takami H."/>
        </authorList>
    </citation>
    <scope>NUCLEOTIDE SEQUENCE</scope>
    <source>
        <strain evidence="1">Expedition CK06-06</strain>
    </source>
</reference>
<protein>
    <submittedName>
        <fullName evidence="1">Uncharacterized protein</fullName>
    </submittedName>
</protein>
<name>X1NZX6_9ZZZZ</name>
<dbReference type="AlphaFoldDB" id="X1NZX6"/>
<dbReference type="InterPro" id="IPR038404">
    <property type="entry name" value="TRAP_DctP_sf"/>
</dbReference>
<gene>
    <name evidence="1" type="ORF">S06H3_62594</name>
</gene>
<comment type="caution">
    <text evidence="1">The sequence shown here is derived from an EMBL/GenBank/DDBJ whole genome shotgun (WGS) entry which is preliminary data.</text>
</comment>
<sequence length="151" mass="16820">PAGHVCTENAKWFADQVNERAKGELTIDYLGGPEVVPTFDQPEAVRSGVIDINFSCGNYYTGIVPEGDASIIAPCEPWVDRETGFYDFMVEVFDEAGIRYLGNHGGGFSTPYYLYTNVRIETPWDLVGQKFRTVPMYIPLLTALGIRPITM</sequence>
<organism evidence="1">
    <name type="scientific">marine sediment metagenome</name>
    <dbReference type="NCBI Taxonomy" id="412755"/>
    <lineage>
        <taxon>unclassified sequences</taxon>
        <taxon>metagenomes</taxon>
        <taxon>ecological metagenomes</taxon>
    </lineage>
</organism>
<feature type="non-terminal residue" evidence="1">
    <location>
        <position position="151"/>
    </location>
</feature>
<proteinExistence type="predicted"/>
<dbReference type="EMBL" id="BARV01041313">
    <property type="protein sequence ID" value="GAI49592.1"/>
    <property type="molecule type" value="Genomic_DNA"/>
</dbReference>